<dbReference type="AlphaFoldDB" id="A0AAN6WKV6"/>
<gene>
    <name evidence="2" type="ORF">QBC35DRAFT_506873</name>
</gene>
<keyword evidence="3" id="KW-1185">Reference proteome</keyword>
<dbReference type="Proteomes" id="UP001302126">
    <property type="component" value="Unassembled WGS sequence"/>
</dbReference>
<comment type="caution">
    <text evidence="2">The sequence shown here is derived from an EMBL/GenBank/DDBJ whole genome shotgun (WGS) entry which is preliminary data.</text>
</comment>
<protein>
    <submittedName>
        <fullName evidence="2">Uncharacterized protein</fullName>
    </submittedName>
</protein>
<sequence>MQDYWRYSSDVRDGRYHLSGLRNQRHPAEERRPYLELINELRLTPTSGIAGCWTGRHHGRTLCRGIRCRPYNHSTPGVGEHRGNTSSSPPHILTTLHNGRPPPLFPPRHGCRCRIIRWPPRQARDPSCPDISPGQRPRQRGQGRGRSRLRLLRLLLIPLPTRLPPYPRPGRGKETLYPSRLGPPRERRDQRLSLSMELGRPAPRP</sequence>
<evidence type="ECO:0000313" key="2">
    <source>
        <dbReference type="EMBL" id="KAK4183993.1"/>
    </source>
</evidence>
<feature type="region of interest" description="Disordered" evidence="1">
    <location>
        <begin position="160"/>
        <end position="205"/>
    </location>
</feature>
<dbReference type="EMBL" id="MU864511">
    <property type="protein sequence ID" value="KAK4183993.1"/>
    <property type="molecule type" value="Genomic_DNA"/>
</dbReference>
<accession>A0AAN6WKV6</accession>
<proteinExistence type="predicted"/>
<feature type="compositionally biased region" description="Basic residues" evidence="1">
    <location>
        <begin position="137"/>
        <end position="147"/>
    </location>
</feature>
<organism evidence="2 3">
    <name type="scientific">Podospora australis</name>
    <dbReference type="NCBI Taxonomy" id="1536484"/>
    <lineage>
        <taxon>Eukaryota</taxon>
        <taxon>Fungi</taxon>
        <taxon>Dikarya</taxon>
        <taxon>Ascomycota</taxon>
        <taxon>Pezizomycotina</taxon>
        <taxon>Sordariomycetes</taxon>
        <taxon>Sordariomycetidae</taxon>
        <taxon>Sordariales</taxon>
        <taxon>Podosporaceae</taxon>
        <taxon>Podospora</taxon>
    </lineage>
</organism>
<reference evidence="2" key="1">
    <citation type="journal article" date="2023" name="Mol. Phylogenet. Evol.">
        <title>Genome-scale phylogeny and comparative genomics of the fungal order Sordariales.</title>
        <authorList>
            <person name="Hensen N."/>
            <person name="Bonometti L."/>
            <person name="Westerberg I."/>
            <person name="Brannstrom I.O."/>
            <person name="Guillou S."/>
            <person name="Cros-Aarteil S."/>
            <person name="Calhoun S."/>
            <person name="Haridas S."/>
            <person name="Kuo A."/>
            <person name="Mondo S."/>
            <person name="Pangilinan J."/>
            <person name="Riley R."/>
            <person name="LaButti K."/>
            <person name="Andreopoulos B."/>
            <person name="Lipzen A."/>
            <person name="Chen C."/>
            <person name="Yan M."/>
            <person name="Daum C."/>
            <person name="Ng V."/>
            <person name="Clum A."/>
            <person name="Steindorff A."/>
            <person name="Ohm R.A."/>
            <person name="Martin F."/>
            <person name="Silar P."/>
            <person name="Natvig D.O."/>
            <person name="Lalanne C."/>
            <person name="Gautier V."/>
            <person name="Ament-Velasquez S.L."/>
            <person name="Kruys A."/>
            <person name="Hutchinson M.I."/>
            <person name="Powell A.J."/>
            <person name="Barry K."/>
            <person name="Miller A.N."/>
            <person name="Grigoriev I.V."/>
            <person name="Debuchy R."/>
            <person name="Gladieux P."/>
            <person name="Hiltunen Thoren M."/>
            <person name="Johannesson H."/>
        </authorList>
    </citation>
    <scope>NUCLEOTIDE SEQUENCE</scope>
    <source>
        <strain evidence="2">PSN309</strain>
    </source>
</reference>
<feature type="region of interest" description="Disordered" evidence="1">
    <location>
        <begin position="124"/>
        <end position="147"/>
    </location>
</feature>
<reference evidence="2" key="2">
    <citation type="submission" date="2023-05" db="EMBL/GenBank/DDBJ databases">
        <authorList>
            <consortium name="Lawrence Berkeley National Laboratory"/>
            <person name="Steindorff A."/>
            <person name="Hensen N."/>
            <person name="Bonometti L."/>
            <person name="Westerberg I."/>
            <person name="Brannstrom I.O."/>
            <person name="Guillou S."/>
            <person name="Cros-Aarteil S."/>
            <person name="Calhoun S."/>
            <person name="Haridas S."/>
            <person name="Kuo A."/>
            <person name="Mondo S."/>
            <person name="Pangilinan J."/>
            <person name="Riley R."/>
            <person name="Labutti K."/>
            <person name="Andreopoulos B."/>
            <person name="Lipzen A."/>
            <person name="Chen C."/>
            <person name="Yanf M."/>
            <person name="Daum C."/>
            <person name="Ng V."/>
            <person name="Clum A."/>
            <person name="Ohm R."/>
            <person name="Martin F."/>
            <person name="Silar P."/>
            <person name="Natvig D."/>
            <person name="Lalanne C."/>
            <person name="Gautier V."/>
            <person name="Ament-Velasquez S.L."/>
            <person name="Kruys A."/>
            <person name="Hutchinson M.I."/>
            <person name="Powell A.J."/>
            <person name="Barry K."/>
            <person name="Miller A.N."/>
            <person name="Grigoriev I.V."/>
            <person name="Debuchy R."/>
            <person name="Gladieux P."/>
            <person name="Thoren M.H."/>
            <person name="Johannesson H."/>
        </authorList>
    </citation>
    <scope>NUCLEOTIDE SEQUENCE</scope>
    <source>
        <strain evidence="2">PSN309</strain>
    </source>
</reference>
<name>A0AAN6WKV6_9PEZI</name>
<evidence type="ECO:0000313" key="3">
    <source>
        <dbReference type="Proteomes" id="UP001302126"/>
    </source>
</evidence>
<evidence type="ECO:0000256" key="1">
    <source>
        <dbReference type="SAM" id="MobiDB-lite"/>
    </source>
</evidence>